<proteinExistence type="predicted"/>
<dbReference type="InterPro" id="IPR001046">
    <property type="entry name" value="NRAMP_fam"/>
</dbReference>
<keyword evidence="9" id="KW-1185">Reference proteome</keyword>
<protein>
    <submittedName>
        <fullName evidence="8">NRAMP (Natural resistance-associated macrophage protein) metal ion transporters</fullName>
    </submittedName>
</protein>
<feature type="transmembrane region" description="Helical" evidence="7">
    <location>
        <begin position="85"/>
        <end position="104"/>
    </location>
</feature>
<dbReference type="AlphaFoldDB" id="A0A1H6HYZ5"/>
<dbReference type="GO" id="GO:0015293">
    <property type="term" value="F:symporter activity"/>
    <property type="evidence" value="ECO:0007669"/>
    <property type="project" value="UniProtKB-KW"/>
</dbReference>
<feature type="transmembrane region" description="Helical" evidence="7">
    <location>
        <begin position="246"/>
        <end position="269"/>
    </location>
</feature>
<feature type="transmembrane region" description="Helical" evidence="7">
    <location>
        <begin position="44"/>
        <end position="65"/>
    </location>
</feature>
<dbReference type="GO" id="GO:0005886">
    <property type="term" value="C:plasma membrane"/>
    <property type="evidence" value="ECO:0007669"/>
    <property type="project" value="TreeGrafter"/>
</dbReference>
<dbReference type="RefSeq" id="WP_244511141.1">
    <property type="nucleotide sequence ID" value="NZ_FNWO01000008.1"/>
</dbReference>
<feature type="transmembrane region" description="Helical" evidence="7">
    <location>
        <begin position="364"/>
        <end position="383"/>
    </location>
</feature>
<dbReference type="EMBL" id="FNWO01000008">
    <property type="protein sequence ID" value="SEH41233.1"/>
    <property type="molecule type" value="Genomic_DNA"/>
</dbReference>
<dbReference type="GO" id="GO:0015086">
    <property type="term" value="F:cadmium ion transmembrane transporter activity"/>
    <property type="evidence" value="ECO:0007669"/>
    <property type="project" value="TreeGrafter"/>
</dbReference>
<evidence type="ECO:0000313" key="9">
    <source>
        <dbReference type="Proteomes" id="UP000182983"/>
    </source>
</evidence>
<feature type="transmembrane region" description="Helical" evidence="7">
    <location>
        <begin position="124"/>
        <end position="141"/>
    </location>
</feature>
<feature type="transmembrane region" description="Helical" evidence="7">
    <location>
        <begin position="289"/>
        <end position="318"/>
    </location>
</feature>
<comment type="subcellular location">
    <subcellularLocation>
        <location evidence="1">Membrane</location>
        <topology evidence="1">Multi-pass membrane protein</topology>
    </subcellularLocation>
</comment>
<gene>
    <name evidence="8" type="ORF">SAMN04244559_02193</name>
</gene>
<accession>A0A1H6HYZ5</accession>
<evidence type="ECO:0000313" key="8">
    <source>
        <dbReference type="EMBL" id="SEH41233.1"/>
    </source>
</evidence>
<keyword evidence="5 7" id="KW-1133">Transmembrane helix</keyword>
<evidence type="ECO:0000256" key="2">
    <source>
        <dbReference type="ARBA" id="ARBA00022448"/>
    </source>
</evidence>
<evidence type="ECO:0000256" key="4">
    <source>
        <dbReference type="ARBA" id="ARBA00022847"/>
    </source>
</evidence>
<evidence type="ECO:0000256" key="5">
    <source>
        <dbReference type="ARBA" id="ARBA00022989"/>
    </source>
</evidence>
<keyword evidence="2" id="KW-0813">Transport</keyword>
<feature type="transmembrane region" description="Helical" evidence="7">
    <location>
        <begin position="339"/>
        <end position="358"/>
    </location>
</feature>
<evidence type="ECO:0000256" key="7">
    <source>
        <dbReference type="SAM" id="Phobius"/>
    </source>
</evidence>
<dbReference type="GO" id="GO:0034755">
    <property type="term" value="P:iron ion transmembrane transport"/>
    <property type="evidence" value="ECO:0007669"/>
    <property type="project" value="TreeGrafter"/>
</dbReference>
<dbReference type="Pfam" id="PF01566">
    <property type="entry name" value="Nramp"/>
    <property type="match status" value="1"/>
</dbReference>
<keyword evidence="3 7" id="KW-0812">Transmembrane</keyword>
<dbReference type="PANTHER" id="PTHR11706:SF33">
    <property type="entry name" value="NATURAL RESISTANCE-ASSOCIATED MACROPHAGE PROTEIN 2"/>
    <property type="match status" value="1"/>
</dbReference>
<keyword evidence="6 7" id="KW-0472">Membrane</keyword>
<feature type="transmembrane region" description="Helical" evidence="7">
    <location>
        <begin position="190"/>
        <end position="209"/>
    </location>
</feature>
<evidence type="ECO:0000256" key="1">
    <source>
        <dbReference type="ARBA" id="ARBA00004141"/>
    </source>
</evidence>
<reference evidence="9" key="1">
    <citation type="submission" date="2016-10" db="EMBL/GenBank/DDBJ databases">
        <authorList>
            <person name="Varghese N."/>
            <person name="Submissions S."/>
        </authorList>
    </citation>
    <scope>NUCLEOTIDE SEQUENCE [LARGE SCALE GENOMIC DNA]</scope>
    <source>
        <strain evidence="9">DSM 13234</strain>
    </source>
</reference>
<dbReference type="GO" id="GO:0005384">
    <property type="term" value="F:manganese ion transmembrane transporter activity"/>
    <property type="evidence" value="ECO:0007669"/>
    <property type="project" value="TreeGrafter"/>
</dbReference>
<evidence type="ECO:0000256" key="6">
    <source>
        <dbReference type="ARBA" id="ARBA00023136"/>
    </source>
</evidence>
<evidence type="ECO:0000256" key="3">
    <source>
        <dbReference type="ARBA" id="ARBA00022692"/>
    </source>
</evidence>
<sequence>MGAPDSDVTEHPKLLQIMGPGLITGASDDDPSGIATYSQVGAQFGYGLAWTLVLSFPLMAAIQEISARIGRVTGYGIAGNLRRHYPGWLSGGIVGLLLLANIINLGADLGAMGAALKLLIGGPAHLYVVLFGLFSVGLEIFARYARYVSILKWLCLSLFSYVICAFVVKVPWTEVVWAVITPPLSLSADYLMAIVAVLGTTISPYLFFWQAEQEVEDSKERLGARPLIRAPEQAESEFSRIRIDTYLGMAISNAIAFFIVITTAATLHANGVTNIQTSAQAAEALRELAGPFTFIIFAAGIIGTGLLTVPVLAGSAAYALGEVSYWHVGLARRPLRAKAFYAVIAAATALGAGLNFTALDPVKALYWSAVLNGVVAVPVMIAMMHLAMRPAIMAGFILPRALKIAGWIATTVMAITVVAMIVAWL</sequence>
<name>A0A1H6HYZ5_MAGFU</name>
<feature type="transmembrane region" description="Helical" evidence="7">
    <location>
        <begin position="404"/>
        <end position="424"/>
    </location>
</feature>
<dbReference type="Proteomes" id="UP000182983">
    <property type="component" value="Unassembled WGS sequence"/>
</dbReference>
<organism evidence="8 9">
    <name type="scientific">Magnetospirillum fulvum</name>
    <name type="common">Rhodospirillum fulvum</name>
    <dbReference type="NCBI Taxonomy" id="1082"/>
    <lineage>
        <taxon>Bacteria</taxon>
        <taxon>Pseudomonadati</taxon>
        <taxon>Pseudomonadota</taxon>
        <taxon>Alphaproteobacteria</taxon>
        <taxon>Rhodospirillales</taxon>
        <taxon>Rhodospirillaceae</taxon>
        <taxon>Magnetospirillum</taxon>
    </lineage>
</organism>
<feature type="transmembrane region" description="Helical" evidence="7">
    <location>
        <begin position="153"/>
        <end position="170"/>
    </location>
</feature>
<keyword evidence="4" id="KW-0769">Symport</keyword>
<dbReference type="PANTHER" id="PTHR11706">
    <property type="entry name" value="SOLUTE CARRIER PROTEIN FAMILY 11 MEMBER"/>
    <property type="match status" value="1"/>
</dbReference>